<evidence type="ECO:0000313" key="1">
    <source>
        <dbReference type="EMBL" id="CAL2087195.1"/>
    </source>
</evidence>
<evidence type="ECO:0000313" key="2">
    <source>
        <dbReference type="Proteomes" id="UP001497514"/>
    </source>
</evidence>
<dbReference type="Proteomes" id="UP001497514">
    <property type="component" value="Chromosome"/>
</dbReference>
<sequence length="611" mass="72229">MQNVNIVFTLILFSCLRNLSAQEKVVAVSGKFMEQNSTLYISKEVQRALFIKTKGHLILPEYGFILMLTEEDAIKYDRKYLVIIPSKHRYEFNDSKGKILNLKVCQLTPDNPFVYYIKNDIISSDINKEFFKITTIKDTIEYRQVKGNQHKLTYTKEWIENIDNPKEVVIKTSSRNCGITGKYLREFESKSVFYKKSISHLAKQQLHYVANLFREIDRENWTKKQWQEWFENTINTEPKTLKDCNSKNWSKPSYFKNNFRDPAKFNLNSSNNQVLRIEVNPNYKKYQNKQILAFDLEQGEDFKRKFNPKNIPNGIKAIESNNDNLYLINKYFKWFHYKLNTETDNYDLVSKKDILPPKFTKNKKRPPIDQTYTNLTNMFFTFQTEDTKEIYIVSLNTKNGETTAIKSITELTKRVDIKYDKKNSSIAKLNYGSNTSQYFITAFGSHNNYYIIKMNSNLNNVSLSKISSKIQDKFTAIQSSNLIQFINQDDDYYNRGKNPKINVWTYSLDLKKVNEKFIPVNHNYNRYSSIIVKNKSGFGIVSTHRTNYLYQITYREFDNNKKLINEKCVYSNLPIEEINSTNNLQLEYLKKINSKMYLFFNDGKALRFSEF</sequence>
<organism evidence="1 2">
    <name type="scientific">Tenacibaculum dicentrarchi</name>
    <dbReference type="NCBI Taxonomy" id="669041"/>
    <lineage>
        <taxon>Bacteria</taxon>
        <taxon>Pseudomonadati</taxon>
        <taxon>Bacteroidota</taxon>
        <taxon>Flavobacteriia</taxon>
        <taxon>Flavobacteriales</taxon>
        <taxon>Flavobacteriaceae</taxon>
        <taxon>Tenacibaculum</taxon>
    </lineage>
</organism>
<gene>
    <name evidence="1" type="ORF">TD3509T_2186</name>
</gene>
<protein>
    <submittedName>
        <fullName evidence="1">Uncharacterized protein</fullName>
    </submittedName>
</protein>
<name>A0ABM9P1M2_9FLAO</name>
<accession>A0ABM9P1M2</accession>
<keyword evidence="2" id="KW-1185">Reference proteome</keyword>
<proteinExistence type="predicted"/>
<reference evidence="1 2" key="1">
    <citation type="submission" date="2024-05" db="EMBL/GenBank/DDBJ databases">
        <authorList>
            <person name="Duchaud E."/>
        </authorList>
    </citation>
    <scope>NUCLEOTIDE SEQUENCE [LARGE SCALE GENOMIC DNA]</scope>
    <source>
        <strain evidence="1">Ena-SAMPLE-TAB-13-05-2024-13:56:06:370-140309</strain>
    </source>
</reference>
<dbReference type="EMBL" id="OZ038524">
    <property type="protein sequence ID" value="CAL2087195.1"/>
    <property type="molecule type" value="Genomic_DNA"/>
</dbReference>
<dbReference type="RefSeq" id="WP_101903249.1">
    <property type="nucleotide sequence ID" value="NZ_OZ038524.1"/>
</dbReference>